<sequence length="416" mass="47984">MSTLKIKIKQPFIECLDKFQNLNPDSNKILKIQGIKEGLFPEYLDQLIPLHLNYENPPVGNFFGFLKNSERLPYKKYFSNLSLAPLFRTKRTIDIVTTFKGKIAIYKDAYANQFGEFVINNYIIRPPYDSSAIYIREFHEGPVVFECDKACVFGHIWMYNFGHFIDDCLAPLAIVPEDFLEDCVVILSELSRKFGEDVLKAIGVRKYIYLANNTWVHANKLAVAVEGRPHLMHFGIPIQKLVYMLRIYFKVSNIKPTKYAIMNRDLKTRRHITNIKELMIAIKSNITGVKFEEIEDKLGTIESYAKFYPSIKCVLLPTGSNAVKTIFMNPNTVVIIASNEMFDYSVICSILSVHVKVVYFFQCQYHFNDITIDVELAIQAIEVGVYASIHGNFPQPKEFISFIDYMPKHRPIYVGD</sequence>
<dbReference type="Pfam" id="PF04577">
    <property type="entry name" value="Glyco_transf_61"/>
    <property type="match status" value="1"/>
</dbReference>
<reference evidence="2" key="2">
    <citation type="journal article" date="2007" name="Science">
        <title>Draft genome sequence of the sexually transmitted pathogen Trichomonas vaginalis.</title>
        <authorList>
            <person name="Carlton J.M."/>
            <person name="Hirt R.P."/>
            <person name="Silva J.C."/>
            <person name="Delcher A.L."/>
            <person name="Schatz M."/>
            <person name="Zhao Q."/>
            <person name="Wortman J.R."/>
            <person name="Bidwell S.L."/>
            <person name="Alsmark U.C.M."/>
            <person name="Besteiro S."/>
            <person name="Sicheritz-Ponten T."/>
            <person name="Noel C.J."/>
            <person name="Dacks J.B."/>
            <person name="Foster P.G."/>
            <person name="Simillion C."/>
            <person name="Van de Peer Y."/>
            <person name="Miranda-Saavedra D."/>
            <person name="Barton G.J."/>
            <person name="Westrop G.D."/>
            <person name="Mueller S."/>
            <person name="Dessi D."/>
            <person name="Fiori P.L."/>
            <person name="Ren Q."/>
            <person name="Paulsen I."/>
            <person name="Zhang H."/>
            <person name="Bastida-Corcuera F.D."/>
            <person name="Simoes-Barbosa A."/>
            <person name="Brown M.T."/>
            <person name="Hayes R.D."/>
            <person name="Mukherjee M."/>
            <person name="Okumura C.Y."/>
            <person name="Schneider R."/>
            <person name="Smith A.J."/>
            <person name="Vanacova S."/>
            <person name="Villalvazo M."/>
            <person name="Haas B.J."/>
            <person name="Pertea M."/>
            <person name="Feldblyum T.V."/>
            <person name="Utterback T.R."/>
            <person name="Shu C.L."/>
            <person name="Osoegawa K."/>
            <person name="de Jong P.J."/>
            <person name="Hrdy I."/>
            <person name="Horvathova L."/>
            <person name="Zubacova Z."/>
            <person name="Dolezal P."/>
            <person name="Malik S.B."/>
            <person name="Logsdon J.M. Jr."/>
            <person name="Henze K."/>
            <person name="Gupta A."/>
            <person name="Wang C.C."/>
            <person name="Dunne R.L."/>
            <person name="Upcroft J.A."/>
            <person name="Upcroft P."/>
            <person name="White O."/>
            <person name="Salzberg S.L."/>
            <person name="Tang P."/>
            <person name="Chiu C.-H."/>
            <person name="Lee Y.-S."/>
            <person name="Embley T.M."/>
            <person name="Coombs G.H."/>
            <person name="Mottram J.C."/>
            <person name="Tachezy J."/>
            <person name="Fraser-Liggett C.M."/>
            <person name="Johnson P.J."/>
        </authorList>
    </citation>
    <scope>NUCLEOTIDE SEQUENCE [LARGE SCALE GENOMIC DNA]</scope>
    <source>
        <strain evidence="2">G3</strain>
    </source>
</reference>
<protein>
    <recommendedName>
        <fullName evidence="1">Glycosyltransferase 61 catalytic domain-containing protein</fullName>
    </recommendedName>
</protein>
<accession>A2FQU3</accession>
<dbReference type="VEuPathDB" id="TrichDB:TVAGG3_0513800"/>
<feature type="domain" description="Glycosyltransferase 61 catalytic" evidence="1">
    <location>
        <begin position="161"/>
        <end position="335"/>
    </location>
</feature>
<name>A2FQU3_TRIV3</name>
<gene>
    <name evidence="2" type="ORF">TVAG_220750</name>
</gene>
<evidence type="ECO:0000313" key="2">
    <source>
        <dbReference type="EMBL" id="EAX92712.1"/>
    </source>
</evidence>
<reference evidence="2" key="1">
    <citation type="submission" date="2006-10" db="EMBL/GenBank/DDBJ databases">
        <authorList>
            <person name="Amadeo P."/>
            <person name="Zhao Q."/>
            <person name="Wortman J."/>
            <person name="Fraser-Liggett C."/>
            <person name="Carlton J."/>
        </authorList>
    </citation>
    <scope>NUCLEOTIDE SEQUENCE</scope>
    <source>
        <strain evidence="2">G3</strain>
    </source>
</reference>
<evidence type="ECO:0000313" key="3">
    <source>
        <dbReference type="Proteomes" id="UP000001542"/>
    </source>
</evidence>
<evidence type="ECO:0000259" key="1">
    <source>
        <dbReference type="Pfam" id="PF04577"/>
    </source>
</evidence>
<dbReference type="KEGG" id="tva:4750424"/>
<dbReference type="AlphaFoldDB" id="A2FQU3"/>
<dbReference type="InParanoid" id="A2FQU3"/>
<organism evidence="2 3">
    <name type="scientific">Trichomonas vaginalis (strain ATCC PRA-98 / G3)</name>
    <dbReference type="NCBI Taxonomy" id="412133"/>
    <lineage>
        <taxon>Eukaryota</taxon>
        <taxon>Metamonada</taxon>
        <taxon>Parabasalia</taxon>
        <taxon>Trichomonadida</taxon>
        <taxon>Trichomonadidae</taxon>
        <taxon>Trichomonas</taxon>
    </lineage>
</organism>
<keyword evidence="3" id="KW-1185">Reference proteome</keyword>
<dbReference type="VEuPathDB" id="TrichDB:TVAG_220750"/>
<dbReference type="GO" id="GO:0016757">
    <property type="term" value="F:glycosyltransferase activity"/>
    <property type="evidence" value="ECO:0000318"/>
    <property type="project" value="GO_Central"/>
</dbReference>
<dbReference type="InterPro" id="IPR049625">
    <property type="entry name" value="Glyco_transf_61_cat"/>
</dbReference>
<dbReference type="RefSeq" id="XP_001305642.1">
    <property type="nucleotide sequence ID" value="XM_001305641.1"/>
</dbReference>
<dbReference type="Proteomes" id="UP000001542">
    <property type="component" value="Unassembled WGS sequence"/>
</dbReference>
<proteinExistence type="predicted"/>
<dbReference type="EMBL" id="DS113951">
    <property type="protein sequence ID" value="EAX92712.1"/>
    <property type="molecule type" value="Genomic_DNA"/>
</dbReference>